<dbReference type="PIRSF" id="PIRSF028865">
    <property type="entry name" value="Membrin-2"/>
    <property type="match status" value="1"/>
</dbReference>
<dbReference type="Proteomes" id="UP000077266">
    <property type="component" value="Unassembled WGS sequence"/>
</dbReference>
<keyword evidence="5 11" id="KW-0653">Protein transport</keyword>
<feature type="compositionally biased region" description="Polar residues" evidence="13">
    <location>
        <begin position="125"/>
        <end position="142"/>
    </location>
</feature>
<dbReference type="EMBL" id="KV425902">
    <property type="protein sequence ID" value="KZW00309.1"/>
    <property type="molecule type" value="Genomic_DNA"/>
</dbReference>
<reference evidence="16 17" key="1">
    <citation type="journal article" date="2016" name="Mol. Biol. Evol.">
        <title>Comparative Genomics of Early-Diverging Mushroom-Forming Fungi Provides Insights into the Origins of Lignocellulose Decay Capabilities.</title>
        <authorList>
            <person name="Nagy L.G."/>
            <person name="Riley R."/>
            <person name="Tritt A."/>
            <person name="Adam C."/>
            <person name="Daum C."/>
            <person name="Floudas D."/>
            <person name="Sun H."/>
            <person name="Yadav J.S."/>
            <person name="Pangilinan J."/>
            <person name="Larsson K.H."/>
            <person name="Matsuura K."/>
            <person name="Barry K."/>
            <person name="Labutti K."/>
            <person name="Kuo R."/>
            <person name="Ohm R.A."/>
            <person name="Bhattacharya S.S."/>
            <person name="Shirouzu T."/>
            <person name="Yoshinaga Y."/>
            <person name="Martin F.M."/>
            <person name="Grigoriev I.V."/>
            <person name="Hibbett D.S."/>
        </authorList>
    </citation>
    <scope>NUCLEOTIDE SEQUENCE [LARGE SCALE GENOMIC DNA]</scope>
    <source>
        <strain evidence="16 17">HHB12029</strain>
    </source>
</reference>
<evidence type="ECO:0000256" key="13">
    <source>
        <dbReference type="SAM" id="MobiDB-lite"/>
    </source>
</evidence>
<dbReference type="InterPro" id="IPR027027">
    <property type="entry name" value="GOSR2/Membrin/Bos1"/>
</dbReference>
<dbReference type="SUPFAM" id="SSF58038">
    <property type="entry name" value="SNARE fusion complex"/>
    <property type="match status" value="1"/>
</dbReference>
<comment type="function">
    <text evidence="11">SNARE required for protein transport between the ER and the Golgi complex.</text>
</comment>
<sequence length="242" mass="27104">MQSLYSLGVRQTTSLQADLDRMRDGDNSTALQGQIAASLAALNRTVEDYDSMAKREMIKAKQEKALMRVQKFRADYMELRAQFDRIKQQASNARLAEDRNALLGAPNGTASSSTARQRFGPGSAGATSPVSESPFRTPTPSFGPTPVLRQDHALREHTFLDSTESQLDSFIAQGREVLDNLVDQRNMLKGTHKRLLDAANTLGLSRDVIGWIEKRSKQDTIIFFVGAVFTFVCFYFIWKWFG</sequence>
<feature type="coiled-coil region" evidence="12">
    <location>
        <begin position="69"/>
        <end position="96"/>
    </location>
</feature>
<gene>
    <name evidence="15" type="ORF">EXIGLDRAFT_717753</name>
    <name evidence="16" type="ORF">EXIGLDRAFT_722358</name>
</gene>
<dbReference type="GO" id="GO:0012507">
    <property type="term" value="C:ER to Golgi transport vesicle membrane"/>
    <property type="evidence" value="ECO:0007669"/>
    <property type="project" value="TreeGrafter"/>
</dbReference>
<evidence type="ECO:0000256" key="2">
    <source>
        <dbReference type="ARBA" id="ARBA00004409"/>
    </source>
</evidence>
<dbReference type="GO" id="GO:0000149">
    <property type="term" value="F:SNARE binding"/>
    <property type="evidence" value="ECO:0007669"/>
    <property type="project" value="TreeGrafter"/>
</dbReference>
<dbReference type="GO" id="GO:0005789">
    <property type="term" value="C:endoplasmic reticulum membrane"/>
    <property type="evidence" value="ECO:0007669"/>
    <property type="project" value="UniProtKB-SubCell"/>
</dbReference>
<proteinExistence type="inferred from homology"/>
<dbReference type="PANTHER" id="PTHR21230:SF1">
    <property type="entry name" value="GOLGI SNAP RECEPTOR COMPLEX MEMBER 2"/>
    <property type="match status" value="1"/>
</dbReference>
<keyword evidence="12" id="KW-0175">Coiled coil</keyword>
<accession>A0A165N6V8</accession>
<dbReference type="Pfam" id="PF12352">
    <property type="entry name" value="V-SNARE_C"/>
    <property type="match status" value="1"/>
</dbReference>
<keyword evidence="4 14" id="KW-0812">Transmembrane</keyword>
<dbReference type="FunCoup" id="A0A165N6V8">
    <property type="interactions" value="664"/>
</dbReference>
<dbReference type="STRING" id="1314781.A0A165N6V8"/>
<dbReference type="EMBL" id="KV427054">
    <property type="protein sequence ID" value="KZV78193.1"/>
    <property type="molecule type" value="Genomic_DNA"/>
</dbReference>
<dbReference type="GO" id="GO:0031902">
    <property type="term" value="C:late endosome membrane"/>
    <property type="evidence" value="ECO:0007669"/>
    <property type="project" value="TreeGrafter"/>
</dbReference>
<evidence type="ECO:0000313" key="17">
    <source>
        <dbReference type="Proteomes" id="UP000077266"/>
    </source>
</evidence>
<evidence type="ECO:0000256" key="6">
    <source>
        <dbReference type="ARBA" id="ARBA00022989"/>
    </source>
</evidence>
<feature type="region of interest" description="Disordered" evidence="13">
    <location>
        <begin position="103"/>
        <end position="147"/>
    </location>
</feature>
<name>A0A165N6V8_EXIGL</name>
<dbReference type="GO" id="GO:0015031">
    <property type="term" value="P:protein transport"/>
    <property type="evidence" value="ECO:0007669"/>
    <property type="project" value="UniProtKB-KW"/>
</dbReference>
<dbReference type="AlphaFoldDB" id="A0A165N6V8"/>
<dbReference type="CDD" id="cd15863">
    <property type="entry name" value="SNARE_GS27"/>
    <property type="match status" value="1"/>
</dbReference>
<comment type="subcellular location">
    <subcellularLocation>
        <location evidence="1">Endoplasmic reticulum membrane</location>
        <topology evidence="1">Single-pass type IV membrane protein</topology>
    </subcellularLocation>
    <subcellularLocation>
        <location evidence="2">Golgi apparatus membrane</location>
        <topology evidence="2">Single-pass type IV membrane protein</topology>
    </subcellularLocation>
</comment>
<evidence type="ECO:0000256" key="12">
    <source>
        <dbReference type="SAM" id="Coils"/>
    </source>
</evidence>
<dbReference type="GO" id="GO:0031201">
    <property type="term" value="C:SNARE complex"/>
    <property type="evidence" value="ECO:0007669"/>
    <property type="project" value="TreeGrafter"/>
</dbReference>
<protein>
    <recommendedName>
        <fullName evidence="10 11">Protein transport protein BOS1</fullName>
    </recommendedName>
</protein>
<organism evidence="16 17">
    <name type="scientific">Exidia glandulosa HHB12029</name>
    <dbReference type="NCBI Taxonomy" id="1314781"/>
    <lineage>
        <taxon>Eukaryota</taxon>
        <taxon>Fungi</taxon>
        <taxon>Dikarya</taxon>
        <taxon>Basidiomycota</taxon>
        <taxon>Agaricomycotina</taxon>
        <taxon>Agaricomycetes</taxon>
        <taxon>Auriculariales</taxon>
        <taxon>Exidiaceae</taxon>
        <taxon>Exidia</taxon>
    </lineage>
</organism>
<keyword evidence="8 11" id="KW-0472">Membrane</keyword>
<feature type="transmembrane region" description="Helical" evidence="14">
    <location>
        <begin position="221"/>
        <end position="241"/>
    </location>
</feature>
<keyword evidence="7" id="KW-0333">Golgi apparatus</keyword>
<keyword evidence="6 14" id="KW-1133">Transmembrane helix</keyword>
<dbReference type="GO" id="GO:0006888">
    <property type="term" value="P:endoplasmic reticulum to Golgi vesicle-mediated transport"/>
    <property type="evidence" value="ECO:0007669"/>
    <property type="project" value="TreeGrafter"/>
</dbReference>
<evidence type="ECO:0000256" key="5">
    <source>
        <dbReference type="ARBA" id="ARBA00022927"/>
    </source>
</evidence>
<evidence type="ECO:0000256" key="7">
    <source>
        <dbReference type="ARBA" id="ARBA00023034"/>
    </source>
</evidence>
<dbReference type="PANTHER" id="PTHR21230">
    <property type="entry name" value="VESICLE TRANSPORT V-SNARE PROTEIN VTI1-RELATED"/>
    <property type="match status" value="1"/>
</dbReference>
<dbReference type="GO" id="GO:0000139">
    <property type="term" value="C:Golgi membrane"/>
    <property type="evidence" value="ECO:0007669"/>
    <property type="project" value="UniProtKB-SubCell"/>
</dbReference>
<evidence type="ECO:0000256" key="11">
    <source>
        <dbReference type="PIRNR" id="PIRNR028865"/>
    </source>
</evidence>
<dbReference type="OrthoDB" id="158360at2759"/>
<dbReference type="GO" id="GO:0005484">
    <property type="term" value="F:SNAP receptor activity"/>
    <property type="evidence" value="ECO:0007669"/>
    <property type="project" value="InterPro"/>
</dbReference>
<evidence type="ECO:0000256" key="8">
    <source>
        <dbReference type="ARBA" id="ARBA00023136"/>
    </source>
</evidence>
<keyword evidence="3 11" id="KW-0813">Transport</keyword>
<evidence type="ECO:0000256" key="4">
    <source>
        <dbReference type="ARBA" id="ARBA00022692"/>
    </source>
</evidence>
<evidence type="ECO:0000313" key="15">
    <source>
        <dbReference type="EMBL" id="KZV78193.1"/>
    </source>
</evidence>
<keyword evidence="17" id="KW-1185">Reference proteome</keyword>
<dbReference type="GO" id="GO:0006906">
    <property type="term" value="P:vesicle fusion"/>
    <property type="evidence" value="ECO:0007669"/>
    <property type="project" value="TreeGrafter"/>
</dbReference>
<evidence type="ECO:0000256" key="3">
    <source>
        <dbReference type="ARBA" id="ARBA00022448"/>
    </source>
</evidence>
<evidence type="ECO:0000256" key="10">
    <source>
        <dbReference type="ARBA" id="ARBA00040957"/>
    </source>
</evidence>
<evidence type="ECO:0000313" key="16">
    <source>
        <dbReference type="EMBL" id="KZW00309.1"/>
    </source>
</evidence>
<evidence type="ECO:0000256" key="9">
    <source>
        <dbReference type="ARBA" id="ARBA00037983"/>
    </source>
</evidence>
<comment type="similarity">
    <text evidence="9 11">Belongs to the BOS1 family.</text>
</comment>
<evidence type="ECO:0000256" key="1">
    <source>
        <dbReference type="ARBA" id="ARBA00004163"/>
    </source>
</evidence>
<evidence type="ECO:0000256" key="14">
    <source>
        <dbReference type="SAM" id="Phobius"/>
    </source>
</evidence>